<dbReference type="GO" id="GO:0005773">
    <property type="term" value="C:vacuole"/>
    <property type="evidence" value="ECO:0007669"/>
    <property type="project" value="TreeGrafter"/>
</dbReference>
<keyword evidence="4" id="KW-1185">Reference proteome</keyword>
<keyword evidence="2" id="KW-0645">Protease</keyword>
<dbReference type="EC" id="3.4.16.-" evidence="2"/>
<proteinExistence type="inferred from homology"/>
<dbReference type="PROSITE" id="PS00131">
    <property type="entry name" value="CARBOXYPEPT_SER_SER"/>
    <property type="match status" value="1"/>
</dbReference>
<dbReference type="PANTHER" id="PTHR11802:SF78">
    <property type="entry name" value="CARBOXYPEPTIDASE"/>
    <property type="match status" value="1"/>
</dbReference>
<dbReference type="EMBL" id="JABWDY010022723">
    <property type="protein sequence ID" value="KAF5191519.1"/>
    <property type="molecule type" value="Genomic_DNA"/>
</dbReference>
<dbReference type="SUPFAM" id="SSF53474">
    <property type="entry name" value="alpha/beta-Hydrolases"/>
    <property type="match status" value="1"/>
</dbReference>
<feature type="non-terminal residue" evidence="3">
    <location>
        <position position="1"/>
    </location>
</feature>
<dbReference type="Pfam" id="PF00450">
    <property type="entry name" value="Peptidase_S10"/>
    <property type="match status" value="1"/>
</dbReference>
<dbReference type="Proteomes" id="UP000554482">
    <property type="component" value="Unassembled WGS sequence"/>
</dbReference>
<dbReference type="OrthoDB" id="443318at2759"/>
<dbReference type="AlphaFoldDB" id="A0A7J6W2C5"/>
<dbReference type="InterPro" id="IPR001563">
    <property type="entry name" value="Peptidase_S10"/>
</dbReference>
<organism evidence="3 4">
    <name type="scientific">Thalictrum thalictroides</name>
    <name type="common">Rue-anemone</name>
    <name type="synonym">Anemone thalictroides</name>
    <dbReference type="NCBI Taxonomy" id="46969"/>
    <lineage>
        <taxon>Eukaryota</taxon>
        <taxon>Viridiplantae</taxon>
        <taxon>Streptophyta</taxon>
        <taxon>Embryophyta</taxon>
        <taxon>Tracheophyta</taxon>
        <taxon>Spermatophyta</taxon>
        <taxon>Magnoliopsida</taxon>
        <taxon>Ranunculales</taxon>
        <taxon>Ranunculaceae</taxon>
        <taxon>Thalictroideae</taxon>
        <taxon>Thalictrum</taxon>
    </lineage>
</organism>
<dbReference type="InterPro" id="IPR029058">
    <property type="entry name" value="AB_hydrolase_fold"/>
</dbReference>
<comment type="caution">
    <text evidence="3">The sequence shown here is derived from an EMBL/GenBank/DDBJ whole genome shotgun (WGS) entry which is preliminary data.</text>
</comment>
<evidence type="ECO:0000313" key="4">
    <source>
        <dbReference type="Proteomes" id="UP000554482"/>
    </source>
</evidence>
<dbReference type="PANTHER" id="PTHR11802">
    <property type="entry name" value="SERINE PROTEASE FAMILY S10 SERINE CARBOXYPEPTIDASE"/>
    <property type="match status" value="1"/>
</dbReference>
<keyword evidence="2 3" id="KW-0121">Carboxypeptidase</keyword>
<dbReference type="GO" id="GO:0006508">
    <property type="term" value="P:proteolysis"/>
    <property type="evidence" value="ECO:0007669"/>
    <property type="project" value="UniProtKB-KW"/>
</dbReference>
<protein>
    <recommendedName>
        <fullName evidence="2">Carboxypeptidase</fullName>
        <ecNumber evidence="2">3.4.16.-</ecNumber>
    </recommendedName>
</protein>
<name>A0A7J6W2C5_THATH</name>
<accession>A0A7J6W2C5</accession>
<dbReference type="InterPro" id="IPR018202">
    <property type="entry name" value="Ser_caboxypep_ser_AS"/>
</dbReference>
<sequence>KDSYVFLINWFSRFSQFKNSDFYIAGESYAGFYIPELAQLLVRKNLHAHPSSKILLKGVMIGNGMMDFINTRRGVYEYHWTHALISDNNYQGLMKNCIDIKSGCQEFTDKATEETVLTLIRAGKIARQIHISFARI</sequence>
<evidence type="ECO:0000256" key="2">
    <source>
        <dbReference type="RuleBase" id="RU361156"/>
    </source>
</evidence>
<dbReference type="Gene3D" id="3.40.50.1820">
    <property type="entry name" value="alpha/beta hydrolase"/>
    <property type="match status" value="1"/>
</dbReference>
<comment type="similarity">
    <text evidence="1 2">Belongs to the peptidase S10 family.</text>
</comment>
<evidence type="ECO:0000313" key="3">
    <source>
        <dbReference type="EMBL" id="KAF5191519.1"/>
    </source>
</evidence>
<evidence type="ECO:0000256" key="1">
    <source>
        <dbReference type="ARBA" id="ARBA00009431"/>
    </source>
</evidence>
<gene>
    <name evidence="3" type="ORF">FRX31_018894</name>
</gene>
<keyword evidence="2" id="KW-0378">Hydrolase</keyword>
<dbReference type="GO" id="GO:0004185">
    <property type="term" value="F:serine-type carboxypeptidase activity"/>
    <property type="evidence" value="ECO:0007669"/>
    <property type="project" value="UniProtKB-UniRule"/>
</dbReference>
<reference evidence="3 4" key="1">
    <citation type="submission" date="2020-06" db="EMBL/GenBank/DDBJ databases">
        <title>Transcriptomic and genomic resources for Thalictrum thalictroides and T. hernandezii: Facilitating candidate gene discovery in an emerging model plant lineage.</title>
        <authorList>
            <person name="Arias T."/>
            <person name="Riano-Pachon D.M."/>
            <person name="Di Stilio V.S."/>
        </authorList>
    </citation>
    <scope>NUCLEOTIDE SEQUENCE [LARGE SCALE GENOMIC DNA]</scope>
    <source>
        <strain evidence="4">cv. WT478/WT964</strain>
        <tissue evidence="3">Leaves</tissue>
    </source>
</reference>